<accession>A0A1L7WCF0</accession>
<dbReference type="InterPro" id="IPR010730">
    <property type="entry name" value="HET"/>
</dbReference>
<protein>
    <recommendedName>
        <fullName evidence="1">Heterokaryon incompatibility domain-containing protein</fullName>
    </recommendedName>
</protein>
<dbReference type="PANTHER" id="PTHR24148">
    <property type="entry name" value="ANKYRIN REPEAT DOMAIN-CONTAINING PROTEIN 39 HOMOLOG-RELATED"/>
    <property type="match status" value="1"/>
</dbReference>
<keyword evidence="3" id="KW-1185">Reference proteome</keyword>
<dbReference type="OrthoDB" id="2157530at2759"/>
<sequence>MHSFEPYVYQPFQNPREQIRLLTVKPNRDQNAIVESKLSIHNIPQSNASRRAQIRPLLRLPFYIAVSYVWGTGAALRDRKDILLDDCLFSVTSSLYEGLREARIQASGWPPVLWFDAICIDQSNEDEKAAQIPLMREIYHYSQLMRFIYDLNTHPFLTKTYDWFTGSYTTTPGRGESVYTWLRGLVVGKFTEFFLKVAFSLLLKPPLDALKLLLNKCQDKEKYQEGHVSSRLESDRRYIQRFEDWEPSEACLQAVQSADLVAMARCMQNAFGSQTQYFNRMWTFQEVIASPIAIIHCSKFEFTMDNFLRAVYYLHRTQGLDQSLVDTITTLWTVKNNWNLRVRLPLRQLLFHCRYRDCIDPKDKIFALLGLIHNRHDPRLQPDNKLSVAQVYANATKYIASSEGSLDVICVRGEKAILEGLPSWAPDFRRFGVGDGNKMLLDASGQSGVFRASAAEPYENLGPPDQEIEPIWTWVATQDQYSEPKEQKMLSNLSQVLRLLSQLHQVSDSASKSELWADMESEVKQLSSAPYPEQNIQYLLTLMCGQVEPGTPCGTDDTTELLQNASVRNPDGDTALSLLSSAIQNGIRGRRLAVLDGGVIGAVPDDARLGDTVCVLVGCSVPVCLRKCEDEEKWTLVGGCYVCGYMNGEAIEERDSGQLEENTYSLV</sequence>
<dbReference type="Proteomes" id="UP000184330">
    <property type="component" value="Unassembled WGS sequence"/>
</dbReference>
<name>A0A1L7WCF0_9HELO</name>
<evidence type="ECO:0000313" key="2">
    <source>
        <dbReference type="EMBL" id="CZR50462.1"/>
    </source>
</evidence>
<dbReference type="Pfam" id="PF26639">
    <property type="entry name" value="Het-6_barrel"/>
    <property type="match status" value="1"/>
</dbReference>
<dbReference type="InterPro" id="IPR052895">
    <property type="entry name" value="HetReg/Transcr_Mod"/>
</dbReference>
<proteinExistence type="predicted"/>
<gene>
    <name evidence="2" type="ORF">PAC_00335</name>
</gene>
<organism evidence="2 3">
    <name type="scientific">Phialocephala subalpina</name>
    <dbReference type="NCBI Taxonomy" id="576137"/>
    <lineage>
        <taxon>Eukaryota</taxon>
        <taxon>Fungi</taxon>
        <taxon>Dikarya</taxon>
        <taxon>Ascomycota</taxon>
        <taxon>Pezizomycotina</taxon>
        <taxon>Leotiomycetes</taxon>
        <taxon>Helotiales</taxon>
        <taxon>Mollisiaceae</taxon>
        <taxon>Phialocephala</taxon>
        <taxon>Phialocephala fortinii species complex</taxon>
    </lineage>
</organism>
<dbReference type="EMBL" id="FJOG01000001">
    <property type="protein sequence ID" value="CZR50462.1"/>
    <property type="molecule type" value="Genomic_DNA"/>
</dbReference>
<dbReference type="AlphaFoldDB" id="A0A1L7WCF0"/>
<reference evidence="2 3" key="1">
    <citation type="submission" date="2016-03" db="EMBL/GenBank/DDBJ databases">
        <authorList>
            <person name="Ploux O."/>
        </authorList>
    </citation>
    <scope>NUCLEOTIDE SEQUENCE [LARGE SCALE GENOMIC DNA]</scope>
    <source>
        <strain evidence="2 3">UAMH 11012</strain>
    </source>
</reference>
<evidence type="ECO:0000313" key="3">
    <source>
        <dbReference type="Proteomes" id="UP000184330"/>
    </source>
</evidence>
<dbReference type="Pfam" id="PF06985">
    <property type="entry name" value="HET"/>
    <property type="match status" value="1"/>
</dbReference>
<evidence type="ECO:0000259" key="1">
    <source>
        <dbReference type="Pfam" id="PF06985"/>
    </source>
</evidence>
<dbReference type="PANTHER" id="PTHR24148:SF64">
    <property type="entry name" value="HETEROKARYON INCOMPATIBILITY DOMAIN-CONTAINING PROTEIN"/>
    <property type="match status" value="1"/>
</dbReference>
<feature type="domain" description="Heterokaryon incompatibility" evidence="1">
    <location>
        <begin position="63"/>
        <end position="146"/>
    </location>
</feature>